<dbReference type="PANTHER" id="PTHR10219">
    <property type="entry name" value="GLYCOLIPID TRANSFER PROTEIN-RELATED"/>
    <property type="match status" value="1"/>
</dbReference>
<evidence type="ECO:0000256" key="2">
    <source>
        <dbReference type="ARBA" id="ARBA00022448"/>
    </source>
</evidence>
<feature type="domain" description="Glycolipid transfer protein" evidence="4">
    <location>
        <begin position="64"/>
        <end position="205"/>
    </location>
</feature>
<proteinExistence type="inferred from homology"/>
<dbReference type="SUPFAM" id="SSF110004">
    <property type="entry name" value="Glycolipid transfer protein, GLTP"/>
    <property type="match status" value="1"/>
</dbReference>
<comment type="caution">
    <text evidence="5">The sequence shown here is derived from an EMBL/GenBank/DDBJ whole genome shotgun (WGS) entry which is preliminary data.</text>
</comment>
<dbReference type="InterPro" id="IPR014830">
    <property type="entry name" value="Glycolipid_transfer_prot_dom"/>
</dbReference>
<evidence type="ECO:0000313" key="5">
    <source>
        <dbReference type="EMBL" id="KAK7320886.1"/>
    </source>
</evidence>
<evidence type="ECO:0000256" key="1">
    <source>
        <dbReference type="ARBA" id="ARBA00007148"/>
    </source>
</evidence>
<keyword evidence="3" id="KW-0445">Lipid transport</keyword>
<dbReference type="GO" id="GO:1902388">
    <property type="term" value="F:ceramide 1-phosphate transfer activity"/>
    <property type="evidence" value="ECO:0007669"/>
    <property type="project" value="TreeGrafter"/>
</dbReference>
<comment type="similarity">
    <text evidence="1">Belongs to the GLTP family.</text>
</comment>
<protein>
    <recommendedName>
        <fullName evidence="4">Glycolipid transfer protein domain-containing protein</fullName>
    </recommendedName>
</protein>
<dbReference type="GO" id="GO:0005829">
    <property type="term" value="C:cytosol"/>
    <property type="evidence" value="ECO:0007669"/>
    <property type="project" value="TreeGrafter"/>
</dbReference>
<evidence type="ECO:0000259" key="4">
    <source>
        <dbReference type="Pfam" id="PF08718"/>
    </source>
</evidence>
<dbReference type="PANTHER" id="PTHR10219:SF81">
    <property type="entry name" value="GLYCOLIPID TRANSFER PROTEIN (GLTP) FAMILY PROTEIN"/>
    <property type="match status" value="1"/>
</dbReference>
<dbReference type="InterPro" id="IPR036497">
    <property type="entry name" value="GLTP_sf"/>
</dbReference>
<dbReference type="AlphaFoldDB" id="A0AAN9Q3E9"/>
<name>A0AAN9Q3E9_CANGL</name>
<dbReference type="GO" id="GO:0016020">
    <property type="term" value="C:membrane"/>
    <property type="evidence" value="ECO:0007669"/>
    <property type="project" value="TreeGrafter"/>
</dbReference>
<organism evidence="5 6">
    <name type="scientific">Canavalia gladiata</name>
    <name type="common">Sword bean</name>
    <name type="synonym">Dolichos gladiatus</name>
    <dbReference type="NCBI Taxonomy" id="3824"/>
    <lineage>
        <taxon>Eukaryota</taxon>
        <taxon>Viridiplantae</taxon>
        <taxon>Streptophyta</taxon>
        <taxon>Embryophyta</taxon>
        <taxon>Tracheophyta</taxon>
        <taxon>Spermatophyta</taxon>
        <taxon>Magnoliopsida</taxon>
        <taxon>eudicotyledons</taxon>
        <taxon>Gunneridae</taxon>
        <taxon>Pentapetalae</taxon>
        <taxon>rosids</taxon>
        <taxon>fabids</taxon>
        <taxon>Fabales</taxon>
        <taxon>Fabaceae</taxon>
        <taxon>Papilionoideae</taxon>
        <taxon>50 kb inversion clade</taxon>
        <taxon>NPAAA clade</taxon>
        <taxon>indigoferoid/millettioid clade</taxon>
        <taxon>Phaseoleae</taxon>
        <taxon>Canavalia</taxon>
    </lineage>
</organism>
<evidence type="ECO:0000256" key="3">
    <source>
        <dbReference type="ARBA" id="ARBA00023055"/>
    </source>
</evidence>
<accession>A0AAN9Q3E9</accession>
<gene>
    <name evidence="5" type="ORF">VNO77_30797</name>
</gene>
<dbReference type="Pfam" id="PF08718">
    <property type="entry name" value="GLTP"/>
    <property type="match status" value="1"/>
</dbReference>
<reference evidence="5 6" key="1">
    <citation type="submission" date="2024-01" db="EMBL/GenBank/DDBJ databases">
        <title>The genomes of 5 underutilized Papilionoideae crops provide insights into root nodulation and disease resistanc.</title>
        <authorList>
            <person name="Jiang F."/>
        </authorList>
    </citation>
    <scope>NUCLEOTIDE SEQUENCE [LARGE SCALE GENOMIC DNA]</scope>
    <source>
        <strain evidence="5">LVBAO_FW01</strain>
        <tissue evidence="5">Leaves</tissue>
    </source>
</reference>
<dbReference type="FunFam" id="1.10.3520.10:FF:000008">
    <property type="entry name" value="Glycolipid transfer protein 2"/>
    <property type="match status" value="1"/>
</dbReference>
<keyword evidence="2" id="KW-0813">Transport</keyword>
<dbReference type="GO" id="GO:1902387">
    <property type="term" value="F:ceramide 1-phosphate binding"/>
    <property type="evidence" value="ECO:0007669"/>
    <property type="project" value="TreeGrafter"/>
</dbReference>
<evidence type="ECO:0000313" key="6">
    <source>
        <dbReference type="Proteomes" id="UP001367508"/>
    </source>
</evidence>
<dbReference type="Proteomes" id="UP001367508">
    <property type="component" value="Unassembled WGS sequence"/>
</dbReference>
<dbReference type="Gene3D" id="1.10.3520.10">
    <property type="entry name" value="Glycolipid transfer protein"/>
    <property type="match status" value="1"/>
</dbReference>
<keyword evidence="6" id="KW-1185">Reference proteome</keyword>
<sequence>MESHVCDGAHKYIENRTGRGRRKGSKMKSTRRDMEKKSEICCVIEELSMMVIVKPGENHECAFIPTKPFLSVCYMVLQVLDKIGPTMAVLRQDVFQNIKRLELMHETNLSMNSNLVEILKSEAREGNARKGSSCSKAFVWLTRTLDFTSLLLQTLAKDPENKMEQVVEEAYNMTLKPWHGWISSAAFRVALKLVPESKTFMDLLKTEDENYDNLKEKMQMLVSLFAPFLEDIHFILRFYNLDKLKST</sequence>
<dbReference type="EMBL" id="JAYMYQ010000007">
    <property type="protein sequence ID" value="KAK7320886.1"/>
    <property type="molecule type" value="Genomic_DNA"/>
</dbReference>